<dbReference type="AlphaFoldDB" id="A0AAD5PC76"/>
<evidence type="ECO:0000259" key="1">
    <source>
        <dbReference type="Pfam" id="PF06985"/>
    </source>
</evidence>
<sequence>MTKGYSLNVLSYLKKVPNHLLKPEFMPTKLVRISDMEAVDGSQVNEVDEVFETMEDNNYFTAIKYVKFECIIQQICQQFNIKYIWHNQFCINQNNKEKQCEIRKMHQIYENAYCTVALVPDYDEHSYFLMTAKEYFKRLWALEEALKSKRLLIVGRYIHSWEEDIFQISDIYQLVKSSSQLGVNKILYHAHQ</sequence>
<dbReference type="Proteomes" id="UP001209540">
    <property type="component" value="Unassembled WGS sequence"/>
</dbReference>
<reference evidence="2" key="1">
    <citation type="journal article" date="2022" name="IScience">
        <title>Evolution of zygomycete secretomes and the origins of terrestrial fungal ecologies.</title>
        <authorList>
            <person name="Chang Y."/>
            <person name="Wang Y."/>
            <person name="Mondo S."/>
            <person name="Ahrendt S."/>
            <person name="Andreopoulos W."/>
            <person name="Barry K."/>
            <person name="Beard J."/>
            <person name="Benny G.L."/>
            <person name="Blankenship S."/>
            <person name="Bonito G."/>
            <person name="Cuomo C."/>
            <person name="Desiro A."/>
            <person name="Gervers K.A."/>
            <person name="Hundley H."/>
            <person name="Kuo A."/>
            <person name="LaButti K."/>
            <person name="Lang B.F."/>
            <person name="Lipzen A."/>
            <person name="O'Donnell K."/>
            <person name="Pangilinan J."/>
            <person name="Reynolds N."/>
            <person name="Sandor L."/>
            <person name="Smith M.E."/>
            <person name="Tsang A."/>
            <person name="Grigoriev I.V."/>
            <person name="Stajich J.E."/>
            <person name="Spatafora J.W."/>
        </authorList>
    </citation>
    <scope>NUCLEOTIDE SEQUENCE</scope>
    <source>
        <strain evidence="2">RSA 2281</strain>
    </source>
</reference>
<gene>
    <name evidence="2" type="ORF">BDA99DRAFT_563032</name>
</gene>
<comment type="caution">
    <text evidence="2">The sequence shown here is derived from an EMBL/GenBank/DDBJ whole genome shotgun (WGS) entry which is preliminary data.</text>
</comment>
<organism evidence="2 3">
    <name type="scientific">Phascolomyces articulosus</name>
    <dbReference type="NCBI Taxonomy" id="60185"/>
    <lineage>
        <taxon>Eukaryota</taxon>
        <taxon>Fungi</taxon>
        <taxon>Fungi incertae sedis</taxon>
        <taxon>Mucoromycota</taxon>
        <taxon>Mucoromycotina</taxon>
        <taxon>Mucoromycetes</taxon>
        <taxon>Mucorales</taxon>
        <taxon>Lichtheimiaceae</taxon>
        <taxon>Phascolomyces</taxon>
    </lineage>
</organism>
<dbReference type="Pfam" id="PF06985">
    <property type="entry name" value="HET"/>
    <property type="match status" value="1"/>
</dbReference>
<dbReference type="EMBL" id="JAIXMP010000026">
    <property type="protein sequence ID" value="KAI9253449.1"/>
    <property type="molecule type" value="Genomic_DNA"/>
</dbReference>
<reference evidence="2" key="2">
    <citation type="submission" date="2023-02" db="EMBL/GenBank/DDBJ databases">
        <authorList>
            <consortium name="DOE Joint Genome Institute"/>
            <person name="Mondo S.J."/>
            <person name="Chang Y."/>
            <person name="Wang Y."/>
            <person name="Ahrendt S."/>
            <person name="Andreopoulos W."/>
            <person name="Barry K."/>
            <person name="Beard J."/>
            <person name="Benny G.L."/>
            <person name="Blankenship S."/>
            <person name="Bonito G."/>
            <person name="Cuomo C."/>
            <person name="Desiro A."/>
            <person name="Gervers K.A."/>
            <person name="Hundley H."/>
            <person name="Kuo A."/>
            <person name="LaButti K."/>
            <person name="Lang B.F."/>
            <person name="Lipzen A."/>
            <person name="O'Donnell K."/>
            <person name="Pangilinan J."/>
            <person name="Reynolds N."/>
            <person name="Sandor L."/>
            <person name="Smith M.W."/>
            <person name="Tsang A."/>
            <person name="Grigoriev I.V."/>
            <person name="Stajich J.E."/>
            <person name="Spatafora J.W."/>
        </authorList>
    </citation>
    <scope>NUCLEOTIDE SEQUENCE</scope>
    <source>
        <strain evidence="2">RSA 2281</strain>
    </source>
</reference>
<accession>A0AAD5PC76</accession>
<dbReference type="InterPro" id="IPR010730">
    <property type="entry name" value="HET"/>
</dbReference>
<dbReference type="PANTHER" id="PTHR33112">
    <property type="entry name" value="DOMAIN PROTEIN, PUTATIVE-RELATED"/>
    <property type="match status" value="1"/>
</dbReference>
<proteinExistence type="predicted"/>
<protein>
    <recommendedName>
        <fullName evidence="1">Heterokaryon incompatibility domain-containing protein</fullName>
    </recommendedName>
</protein>
<evidence type="ECO:0000313" key="2">
    <source>
        <dbReference type="EMBL" id="KAI9253449.1"/>
    </source>
</evidence>
<dbReference type="PANTHER" id="PTHR33112:SF16">
    <property type="entry name" value="HETEROKARYON INCOMPATIBILITY DOMAIN-CONTAINING PROTEIN"/>
    <property type="match status" value="1"/>
</dbReference>
<feature type="domain" description="Heterokaryon incompatibility" evidence="1">
    <location>
        <begin position="72"/>
        <end position="131"/>
    </location>
</feature>
<evidence type="ECO:0000313" key="3">
    <source>
        <dbReference type="Proteomes" id="UP001209540"/>
    </source>
</evidence>
<name>A0AAD5PC76_9FUNG</name>
<keyword evidence="3" id="KW-1185">Reference proteome</keyword>